<feature type="region of interest" description="Disordered" evidence="1">
    <location>
        <begin position="246"/>
        <end position="271"/>
    </location>
</feature>
<dbReference type="EMBL" id="SJPG01000001">
    <property type="protein sequence ID" value="TWT61290.1"/>
    <property type="molecule type" value="Genomic_DNA"/>
</dbReference>
<protein>
    <submittedName>
        <fullName evidence="2">Uncharacterized protein</fullName>
    </submittedName>
</protein>
<keyword evidence="3" id="KW-1185">Reference proteome</keyword>
<feature type="compositionally biased region" description="Low complexity" evidence="1">
    <location>
        <begin position="260"/>
        <end position="271"/>
    </location>
</feature>
<reference evidence="2 3" key="1">
    <citation type="submission" date="2019-02" db="EMBL/GenBank/DDBJ databases">
        <title>Deep-cultivation of Planctomycetes and their phenomic and genomic characterization uncovers novel biology.</title>
        <authorList>
            <person name="Wiegand S."/>
            <person name="Jogler M."/>
            <person name="Boedeker C."/>
            <person name="Pinto D."/>
            <person name="Vollmers J."/>
            <person name="Rivas-Marin E."/>
            <person name="Kohn T."/>
            <person name="Peeters S.H."/>
            <person name="Heuer A."/>
            <person name="Rast P."/>
            <person name="Oberbeckmann S."/>
            <person name="Bunk B."/>
            <person name="Jeske O."/>
            <person name="Meyerdierks A."/>
            <person name="Storesund J.E."/>
            <person name="Kallscheuer N."/>
            <person name="Luecker S."/>
            <person name="Lage O.M."/>
            <person name="Pohl T."/>
            <person name="Merkel B.J."/>
            <person name="Hornburger P."/>
            <person name="Mueller R.-W."/>
            <person name="Bruemmer F."/>
            <person name="Labrenz M."/>
            <person name="Spormann A.M."/>
            <person name="Op Den Camp H."/>
            <person name="Overmann J."/>
            <person name="Amann R."/>
            <person name="Jetten M.S.M."/>
            <person name="Mascher T."/>
            <person name="Medema M.H."/>
            <person name="Devos D.P."/>
            <person name="Kaster A.-K."/>
            <person name="Ovreas L."/>
            <person name="Rohde M."/>
            <person name="Galperin M.Y."/>
            <person name="Jogler C."/>
        </authorList>
    </citation>
    <scope>NUCLEOTIDE SEQUENCE [LARGE SCALE GENOMIC DNA]</scope>
    <source>
        <strain evidence="2 3">Pan54</strain>
    </source>
</reference>
<accession>A0A5C5XE55</accession>
<gene>
    <name evidence="2" type="ORF">Pan54_20260</name>
</gene>
<evidence type="ECO:0000256" key="1">
    <source>
        <dbReference type="SAM" id="MobiDB-lite"/>
    </source>
</evidence>
<name>A0A5C5XE55_9PLAN</name>
<dbReference type="RefSeq" id="WP_146503305.1">
    <property type="nucleotide sequence ID" value="NZ_SJPG01000001.1"/>
</dbReference>
<evidence type="ECO:0000313" key="3">
    <source>
        <dbReference type="Proteomes" id="UP000316095"/>
    </source>
</evidence>
<evidence type="ECO:0000313" key="2">
    <source>
        <dbReference type="EMBL" id="TWT61290.1"/>
    </source>
</evidence>
<proteinExistence type="predicted"/>
<comment type="caution">
    <text evidence="2">The sequence shown here is derived from an EMBL/GenBank/DDBJ whole genome shotgun (WGS) entry which is preliminary data.</text>
</comment>
<organism evidence="2 3">
    <name type="scientific">Rubinisphaera italica</name>
    <dbReference type="NCBI Taxonomy" id="2527969"/>
    <lineage>
        <taxon>Bacteria</taxon>
        <taxon>Pseudomonadati</taxon>
        <taxon>Planctomycetota</taxon>
        <taxon>Planctomycetia</taxon>
        <taxon>Planctomycetales</taxon>
        <taxon>Planctomycetaceae</taxon>
        <taxon>Rubinisphaera</taxon>
    </lineage>
</organism>
<sequence>MTANSEMTPERKYVIGMLSPQPLDAHTAMKRRNQHVGKFKDQSASRKTYHPTPYSPQQIKTILKGRARETIPASETSENAEQADASNTIFRAILLICLPIIFFSLKSCLHRQDHYQVSYVNRREEILKFPKAEPFNPTKHFATGTNSAPVWTLTQDPRHQDAVKRIFYGKMPYEDESNFSRVVKDLRSIHAFAKLIQLMETSLRNRQNLLRQKIFLKNLTVGELDEYVEAETAYLDSVERLSKTKGNGIMPLNNSAESLTQPAPEQATTTP</sequence>
<dbReference type="AlphaFoldDB" id="A0A5C5XE55"/>
<dbReference type="Proteomes" id="UP000316095">
    <property type="component" value="Unassembled WGS sequence"/>
</dbReference>